<dbReference type="EMBL" id="CACSLK010016728">
    <property type="protein sequence ID" value="CAA0817982.1"/>
    <property type="molecule type" value="Genomic_DNA"/>
</dbReference>
<feature type="region of interest" description="Disordered" evidence="1">
    <location>
        <begin position="173"/>
        <end position="219"/>
    </location>
</feature>
<feature type="signal peptide" evidence="2">
    <location>
        <begin position="1"/>
        <end position="26"/>
    </location>
</feature>
<organism evidence="3 4">
    <name type="scientific">Striga hermonthica</name>
    <name type="common">Purple witchweed</name>
    <name type="synonym">Buchnera hermonthica</name>
    <dbReference type="NCBI Taxonomy" id="68872"/>
    <lineage>
        <taxon>Eukaryota</taxon>
        <taxon>Viridiplantae</taxon>
        <taxon>Streptophyta</taxon>
        <taxon>Embryophyta</taxon>
        <taxon>Tracheophyta</taxon>
        <taxon>Spermatophyta</taxon>
        <taxon>Magnoliopsida</taxon>
        <taxon>eudicotyledons</taxon>
        <taxon>Gunneridae</taxon>
        <taxon>Pentapetalae</taxon>
        <taxon>asterids</taxon>
        <taxon>lamiids</taxon>
        <taxon>Lamiales</taxon>
        <taxon>Orobanchaceae</taxon>
        <taxon>Buchnereae</taxon>
        <taxon>Striga</taxon>
    </lineage>
</organism>
<dbReference type="Proteomes" id="UP001153555">
    <property type="component" value="Unassembled WGS sequence"/>
</dbReference>
<dbReference type="SUPFAM" id="SSF54403">
    <property type="entry name" value="Cystatin/monellin"/>
    <property type="match status" value="1"/>
</dbReference>
<accession>A0A9N7R8S5</accession>
<proteinExistence type="predicted"/>
<name>A0A9N7R8S5_STRHE</name>
<evidence type="ECO:0000313" key="3">
    <source>
        <dbReference type="EMBL" id="CAA0817982.1"/>
    </source>
</evidence>
<evidence type="ECO:0000313" key="4">
    <source>
        <dbReference type="Proteomes" id="UP001153555"/>
    </source>
</evidence>
<feature type="chain" id="PRO_5040112660" description="Cysteine proteinase inhibitor" evidence="2">
    <location>
        <begin position="27"/>
        <end position="219"/>
    </location>
</feature>
<dbReference type="Gene3D" id="3.10.450.10">
    <property type="match status" value="1"/>
</dbReference>
<comment type="caution">
    <text evidence="3">The sequence shown here is derived from an EMBL/GenBank/DDBJ whole genome shotgun (WGS) entry which is preliminary data.</text>
</comment>
<dbReference type="InterPro" id="IPR046350">
    <property type="entry name" value="Cystatin_sf"/>
</dbReference>
<feature type="compositionally biased region" description="Acidic residues" evidence="1">
    <location>
        <begin position="173"/>
        <end position="182"/>
    </location>
</feature>
<keyword evidence="4" id="KW-1185">Reference proteome</keyword>
<gene>
    <name evidence="3" type="ORF">SHERM_17361</name>
</gene>
<dbReference type="AlphaFoldDB" id="A0A9N7R8S5"/>
<evidence type="ECO:0000256" key="1">
    <source>
        <dbReference type="SAM" id="MobiDB-lite"/>
    </source>
</evidence>
<evidence type="ECO:0008006" key="5">
    <source>
        <dbReference type="Google" id="ProtNLM"/>
    </source>
</evidence>
<sequence>MAGKSHSFLVILSFVAAAAWISGVTAATFVSSGSRYARAGRSPARESVEPVVVLNPRHPFVVKLAKFAVAEYKMKTSHAKFSYSHVYRAAVKDSPPGKIYSFLIAVDDESGMSGYDADLLVHGDVKELVDFRKRHKNEGESSSDRPPLPMPETAQRIFHSIEEIHGSLQFEENQEQPYENDFDPTQGQGDQHAQRARTAADGGQGLKSDKFIALQKGVQ</sequence>
<keyword evidence="2" id="KW-0732">Signal</keyword>
<reference evidence="3" key="1">
    <citation type="submission" date="2019-12" db="EMBL/GenBank/DDBJ databases">
        <authorList>
            <person name="Scholes J."/>
        </authorList>
    </citation>
    <scope>NUCLEOTIDE SEQUENCE</scope>
</reference>
<evidence type="ECO:0000256" key="2">
    <source>
        <dbReference type="SAM" id="SignalP"/>
    </source>
</evidence>
<dbReference type="OrthoDB" id="10382317at2759"/>
<protein>
    <recommendedName>
        <fullName evidence="5">Cysteine proteinase inhibitor</fullName>
    </recommendedName>
</protein>